<evidence type="ECO:0000313" key="1">
    <source>
        <dbReference type="EMBL" id="DAF85768.1"/>
    </source>
</evidence>
<protein>
    <submittedName>
        <fullName evidence="1">Protease</fullName>
    </submittedName>
</protein>
<dbReference type="GO" id="GO:0008233">
    <property type="term" value="F:peptidase activity"/>
    <property type="evidence" value="ECO:0007669"/>
    <property type="project" value="UniProtKB-KW"/>
</dbReference>
<organism evidence="1">
    <name type="scientific">Siphoviridae sp. ctWT735</name>
    <dbReference type="NCBI Taxonomy" id="2825538"/>
    <lineage>
        <taxon>Viruses</taxon>
        <taxon>Duplodnaviria</taxon>
        <taxon>Heunggongvirae</taxon>
        <taxon>Uroviricota</taxon>
        <taxon>Caudoviricetes</taxon>
    </lineage>
</organism>
<reference evidence="1" key="1">
    <citation type="journal article" date="2021" name="Proc. Natl. Acad. Sci. U.S.A.">
        <title>A Catalog of Tens of Thousands of Viruses from Human Metagenomes Reveals Hidden Associations with Chronic Diseases.</title>
        <authorList>
            <person name="Tisza M.J."/>
            <person name="Buck C.B."/>
        </authorList>
    </citation>
    <scope>NUCLEOTIDE SEQUENCE</scope>
    <source>
        <strain evidence="1">CtWT735</strain>
    </source>
</reference>
<proteinExistence type="predicted"/>
<dbReference type="GO" id="GO:0006508">
    <property type="term" value="P:proteolysis"/>
    <property type="evidence" value="ECO:0007669"/>
    <property type="project" value="UniProtKB-KW"/>
</dbReference>
<dbReference type="EMBL" id="BK015930">
    <property type="protein sequence ID" value="DAF85768.1"/>
    <property type="molecule type" value="Genomic_DNA"/>
</dbReference>
<keyword evidence="1" id="KW-0645">Protease</keyword>
<sequence>MIERTITIRGREEDVNTVLKLLRHMEYLGNVGASRNLLVRVDGDGCGRIRVTDENGEKLDNFHYNTKQNLDMGAVVGVYDIG</sequence>
<accession>A0A8S5TUA4</accession>
<keyword evidence="1" id="KW-0378">Hydrolase</keyword>
<name>A0A8S5TUA4_9CAUD</name>